<dbReference type="Proteomes" id="UP000198379">
    <property type="component" value="Unassembled WGS sequence"/>
</dbReference>
<proteinExistence type="predicted"/>
<keyword evidence="2" id="KW-0812">Transmembrane</keyword>
<evidence type="ECO:0000256" key="2">
    <source>
        <dbReference type="SAM" id="Phobius"/>
    </source>
</evidence>
<keyword evidence="4" id="KW-1185">Reference proteome</keyword>
<sequence>MLYYLVIGIQIYCLYHAYTTRNKLYWYFIILFAPGLGSIIYLITQVFTQKDVAIVQKEITAVINPTKKVKDLEAKVAFSDTYQNRLDLADAYTEINDLENAIKNYEEALTGSHSEDYYGTAQLLKAYYYTQAYEEAINTAQVIKDKPEFETSKAQFLYGLSLSKMERDQEAEVILKKIDQRYSNYEERLILARFYKDNNKLEEAKELLEELGTEGNYMTKPNKRLHKATFVEIHKLYDELTA</sequence>
<name>A0A239BFP8_9FLAO</name>
<evidence type="ECO:0000313" key="3">
    <source>
        <dbReference type="EMBL" id="SNS06178.1"/>
    </source>
</evidence>
<evidence type="ECO:0000313" key="4">
    <source>
        <dbReference type="Proteomes" id="UP000198379"/>
    </source>
</evidence>
<keyword evidence="2" id="KW-1133">Transmembrane helix</keyword>
<dbReference type="RefSeq" id="WP_143337171.1">
    <property type="nucleotide sequence ID" value="NZ_BMEP01000005.1"/>
</dbReference>
<dbReference type="EMBL" id="FZNY01000006">
    <property type="protein sequence ID" value="SNS06178.1"/>
    <property type="molecule type" value="Genomic_DNA"/>
</dbReference>
<accession>A0A239BFP8</accession>
<dbReference type="InterPro" id="IPR011990">
    <property type="entry name" value="TPR-like_helical_dom_sf"/>
</dbReference>
<evidence type="ECO:0008006" key="5">
    <source>
        <dbReference type="Google" id="ProtNLM"/>
    </source>
</evidence>
<dbReference type="PIRSF" id="PIRSF030959">
    <property type="entry name" value="UCP030959"/>
    <property type="match status" value="1"/>
</dbReference>
<organism evidence="3 4">
    <name type="scientific">Dokdonia pacifica</name>
    <dbReference type="NCBI Taxonomy" id="1627892"/>
    <lineage>
        <taxon>Bacteria</taxon>
        <taxon>Pseudomonadati</taxon>
        <taxon>Bacteroidota</taxon>
        <taxon>Flavobacteriia</taxon>
        <taxon>Flavobacteriales</taxon>
        <taxon>Flavobacteriaceae</taxon>
        <taxon>Dokdonia</taxon>
    </lineage>
</organism>
<dbReference type="OrthoDB" id="794036at2"/>
<feature type="coiled-coil region" evidence="1">
    <location>
        <begin position="88"/>
        <end position="115"/>
    </location>
</feature>
<keyword evidence="2" id="KW-0472">Membrane</keyword>
<feature type="transmembrane region" description="Helical" evidence="2">
    <location>
        <begin position="24"/>
        <end position="43"/>
    </location>
</feature>
<reference evidence="3 4" key="1">
    <citation type="submission" date="2017-06" db="EMBL/GenBank/DDBJ databases">
        <authorList>
            <person name="Kim H.J."/>
            <person name="Triplett B.A."/>
        </authorList>
    </citation>
    <scope>NUCLEOTIDE SEQUENCE [LARGE SCALE GENOMIC DNA]</scope>
    <source>
        <strain evidence="3 4">DSM 25597</strain>
    </source>
</reference>
<dbReference type="SUPFAM" id="SSF48452">
    <property type="entry name" value="TPR-like"/>
    <property type="match status" value="1"/>
</dbReference>
<keyword evidence="1" id="KW-0175">Coiled coil</keyword>
<dbReference type="Gene3D" id="1.25.40.10">
    <property type="entry name" value="Tetratricopeptide repeat domain"/>
    <property type="match status" value="1"/>
</dbReference>
<gene>
    <name evidence="3" type="ORF">SAMN06265376_106109</name>
</gene>
<protein>
    <recommendedName>
        <fullName evidence="5">Cardiolipin synthase N-terminal domain-containing protein</fullName>
    </recommendedName>
</protein>
<dbReference type="AlphaFoldDB" id="A0A239BFP8"/>
<dbReference type="InterPro" id="IPR014562">
    <property type="entry name" value="UCP030959_TPR_rpt-cont"/>
</dbReference>
<evidence type="ECO:0000256" key="1">
    <source>
        <dbReference type="SAM" id="Coils"/>
    </source>
</evidence>